<dbReference type="EMBL" id="JAUIZM010000010">
    <property type="protein sequence ID" value="KAK1360354.1"/>
    <property type="molecule type" value="Genomic_DNA"/>
</dbReference>
<comment type="caution">
    <text evidence="2">The sequence shown here is derived from an EMBL/GenBank/DDBJ whole genome shotgun (WGS) entry which is preliminary data.</text>
</comment>
<reference evidence="2" key="1">
    <citation type="submission" date="2023-02" db="EMBL/GenBank/DDBJ databases">
        <title>Genome of toxic invasive species Heracleum sosnowskyi carries increased number of genes despite the absence of recent whole-genome duplications.</title>
        <authorList>
            <person name="Schelkunov M."/>
            <person name="Shtratnikova V."/>
            <person name="Makarenko M."/>
            <person name="Klepikova A."/>
            <person name="Omelchenko D."/>
            <person name="Novikova G."/>
            <person name="Obukhova E."/>
            <person name="Bogdanov V."/>
            <person name="Penin A."/>
            <person name="Logacheva M."/>
        </authorList>
    </citation>
    <scope>NUCLEOTIDE SEQUENCE</scope>
    <source>
        <strain evidence="2">Hsosn_3</strain>
        <tissue evidence="2">Leaf</tissue>
    </source>
</reference>
<evidence type="ECO:0008006" key="4">
    <source>
        <dbReference type="Google" id="ProtNLM"/>
    </source>
</evidence>
<evidence type="ECO:0000313" key="3">
    <source>
        <dbReference type="Proteomes" id="UP001237642"/>
    </source>
</evidence>
<name>A0AAD8H4N3_9APIA</name>
<evidence type="ECO:0000256" key="1">
    <source>
        <dbReference type="SAM" id="MobiDB-lite"/>
    </source>
</evidence>
<dbReference type="AlphaFoldDB" id="A0AAD8H4N3"/>
<protein>
    <recommendedName>
        <fullName evidence="4">DUF4283 domain-containing protein</fullName>
    </recommendedName>
</protein>
<organism evidence="2 3">
    <name type="scientific">Heracleum sosnowskyi</name>
    <dbReference type="NCBI Taxonomy" id="360622"/>
    <lineage>
        <taxon>Eukaryota</taxon>
        <taxon>Viridiplantae</taxon>
        <taxon>Streptophyta</taxon>
        <taxon>Embryophyta</taxon>
        <taxon>Tracheophyta</taxon>
        <taxon>Spermatophyta</taxon>
        <taxon>Magnoliopsida</taxon>
        <taxon>eudicotyledons</taxon>
        <taxon>Gunneridae</taxon>
        <taxon>Pentapetalae</taxon>
        <taxon>asterids</taxon>
        <taxon>campanulids</taxon>
        <taxon>Apiales</taxon>
        <taxon>Apiaceae</taxon>
        <taxon>Apioideae</taxon>
        <taxon>apioid superclade</taxon>
        <taxon>Tordylieae</taxon>
        <taxon>Tordyliinae</taxon>
        <taxon>Heracleum</taxon>
    </lineage>
</organism>
<reference evidence="2" key="2">
    <citation type="submission" date="2023-05" db="EMBL/GenBank/DDBJ databases">
        <authorList>
            <person name="Schelkunov M.I."/>
        </authorList>
    </citation>
    <scope>NUCLEOTIDE SEQUENCE</scope>
    <source>
        <strain evidence="2">Hsosn_3</strain>
        <tissue evidence="2">Leaf</tissue>
    </source>
</reference>
<sequence>MFEYIEAETDENIELGLYQSMIGVTWVDETPENLQDSLLEMGYSYIKVVGLSDRKFILRNEESPEWKDFAFKNLSHLFSVIRKFKEEDMIVPRTVWIECSGLPMLAWLEENLKAFSARLGEWVTWSYQKDDINAFFNPLICLQSCEMSQIEDEMTVLVKGKKYKIKFKEIQNRERMKDKMDHMQEKEVANSWSKESNERIDDNSNDPVIVRAKGTGKISKKGAEKKNVVESHDSMLSAFPETVIQQGQLERNEYKNVDKGCCAVELKELGKFDDIERFKQNLKSQESSETNDTN</sequence>
<evidence type="ECO:0000313" key="2">
    <source>
        <dbReference type="EMBL" id="KAK1360354.1"/>
    </source>
</evidence>
<feature type="region of interest" description="Disordered" evidence="1">
    <location>
        <begin position="176"/>
        <end position="209"/>
    </location>
</feature>
<accession>A0AAD8H4N3</accession>
<gene>
    <name evidence="2" type="ORF">POM88_044828</name>
</gene>
<dbReference type="Proteomes" id="UP001237642">
    <property type="component" value="Unassembled WGS sequence"/>
</dbReference>
<feature type="compositionally biased region" description="Basic and acidic residues" evidence="1">
    <location>
        <begin position="176"/>
        <end position="188"/>
    </location>
</feature>
<keyword evidence="3" id="KW-1185">Reference proteome</keyword>
<proteinExistence type="predicted"/>